<organism evidence="1 2">
    <name type="scientific">Maribacter chungangensis</name>
    <dbReference type="NCBI Taxonomy" id="1069117"/>
    <lineage>
        <taxon>Bacteria</taxon>
        <taxon>Pseudomonadati</taxon>
        <taxon>Bacteroidota</taxon>
        <taxon>Flavobacteriia</taxon>
        <taxon>Flavobacteriales</taxon>
        <taxon>Flavobacteriaceae</taxon>
        <taxon>Maribacter</taxon>
    </lineage>
</organism>
<name>A0ABW3B919_9FLAO</name>
<evidence type="ECO:0000313" key="1">
    <source>
        <dbReference type="EMBL" id="MFD0799554.1"/>
    </source>
</evidence>
<reference evidence="2" key="1">
    <citation type="journal article" date="2019" name="Int. J. Syst. Evol. Microbiol.">
        <title>The Global Catalogue of Microorganisms (GCM) 10K type strain sequencing project: providing services to taxonomists for standard genome sequencing and annotation.</title>
        <authorList>
            <consortium name="The Broad Institute Genomics Platform"/>
            <consortium name="The Broad Institute Genome Sequencing Center for Infectious Disease"/>
            <person name="Wu L."/>
            <person name="Ma J."/>
        </authorList>
    </citation>
    <scope>NUCLEOTIDE SEQUENCE [LARGE SCALE GENOMIC DNA]</scope>
    <source>
        <strain evidence="2">CCUG 61948</strain>
    </source>
</reference>
<dbReference type="EMBL" id="JBHTHY010000026">
    <property type="protein sequence ID" value="MFD0799554.1"/>
    <property type="molecule type" value="Genomic_DNA"/>
</dbReference>
<dbReference type="Proteomes" id="UP001597012">
    <property type="component" value="Unassembled WGS sequence"/>
</dbReference>
<keyword evidence="2" id="KW-1185">Reference proteome</keyword>
<proteinExistence type="predicted"/>
<accession>A0ABW3B919</accession>
<dbReference type="RefSeq" id="WP_379936543.1">
    <property type="nucleotide sequence ID" value="NZ_JBHTHY010000026.1"/>
</dbReference>
<gene>
    <name evidence="1" type="ORF">ACFQZJ_18940</name>
</gene>
<sequence length="370" mass="42808">MQKSVLGYGSIFHKEDITRLPEISDTSFLGNHTLFYAGRYAIKYIIDCILKERDIATLWMPNYYCPYVKNWLEEKRSSIKYYDIDPFDANAQINWKQFDASDVVLTNNYWGIKANPIPSGTRPLIIEDHSHGWLSEGCVQSKADFCIASLRKTLPIPLSGIAWKPKNGNCTIPLLPINGAAVDHNTDPMTRSWNLMDDAMTKKANCSDPKEKSEFLSSYSQGEMLLRNTQEIFEVQNIHKELIRKALFKDYNSFKKQNLEYIHQNLAPSTAYKLLYLEHPVPFGLLLVFKDKETMASCKHYLIDNAIYPAELWPKNTIAQKYKHLLNLHVDFRYTTDDMRYLVAVINRWSSENHDTDMQKTSEISEKLAP</sequence>
<comment type="caution">
    <text evidence="1">The sequence shown here is derived from an EMBL/GenBank/DDBJ whole genome shotgun (WGS) entry which is preliminary data.</text>
</comment>
<protein>
    <recommendedName>
        <fullName evidence="3">DegT/DnrJ/EryC1/StrS aminotransferase family protein</fullName>
    </recommendedName>
</protein>
<evidence type="ECO:0000313" key="2">
    <source>
        <dbReference type="Proteomes" id="UP001597012"/>
    </source>
</evidence>
<evidence type="ECO:0008006" key="3">
    <source>
        <dbReference type="Google" id="ProtNLM"/>
    </source>
</evidence>